<dbReference type="InterPro" id="IPR029903">
    <property type="entry name" value="RmlD-like-bd"/>
</dbReference>
<dbReference type="InterPro" id="IPR005913">
    <property type="entry name" value="dTDP_dehydrorham_reduct"/>
</dbReference>
<dbReference type="Pfam" id="PF04321">
    <property type="entry name" value="RmlD_sub_bind"/>
    <property type="match status" value="1"/>
</dbReference>
<dbReference type="GO" id="GO:0008831">
    <property type="term" value="F:dTDP-4-dehydrorhamnose reductase activity"/>
    <property type="evidence" value="ECO:0007669"/>
    <property type="project" value="UniProtKB-EC"/>
</dbReference>
<dbReference type="AlphaFoldDB" id="A0A1Y5FB76"/>
<reference evidence="9" key="1">
    <citation type="journal article" date="2017" name="Proc. Natl. Acad. Sci. U.S.A.">
        <title>Simulation of Deepwater Horizon oil plume reveals substrate specialization within a complex community of hydrocarbon-degraders.</title>
        <authorList>
            <person name="Hu P."/>
            <person name="Dubinsky E.A."/>
            <person name="Probst A.J."/>
            <person name="Wang J."/>
            <person name="Sieber C.M.K."/>
            <person name="Tom L.M."/>
            <person name="Gardinali P."/>
            <person name="Banfield J.F."/>
            <person name="Atlas R.M."/>
            <person name="Andersen G.L."/>
        </authorList>
    </citation>
    <scope>NUCLEOTIDE SEQUENCE [LARGE SCALE GENOMIC DNA]</scope>
</reference>
<organism evidence="8 9">
    <name type="scientific">Halobacteriovorax marinus</name>
    <dbReference type="NCBI Taxonomy" id="97084"/>
    <lineage>
        <taxon>Bacteria</taxon>
        <taxon>Pseudomonadati</taxon>
        <taxon>Bdellovibrionota</taxon>
        <taxon>Bacteriovoracia</taxon>
        <taxon>Bacteriovoracales</taxon>
        <taxon>Halobacteriovoraceae</taxon>
        <taxon>Halobacteriovorax</taxon>
    </lineage>
</organism>
<evidence type="ECO:0000256" key="3">
    <source>
        <dbReference type="ARBA" id="ARBA00012929"/>
    </source>
</evidence>
<accession>A0A1Y5FB76</accession>
<keyword evidence="6" id="KW-0560">Oxidoreductase</keyword>
<evidence type="ECO:0000256" key="6">
    <source>
        <dbReference type="RuleBase" id="RU364082"/>
    </source>
</evidence>
<dbReference type="EC" id="1.1.1.133" evidence="3 6"/>
<dbReference type="GO" id="GO:0005829">
    <property type="term" value="C:cytosol"/>
    <property type="evidence" value="ECO:0007669"/>
    <property type="project" value="TreeGrafter"/>
</dbReference>
<comment type="function">
    <text evidence="6">Catalyzes the reduction of dTDP-6-deoxy-L-lyxo-4-hexulose to yield dTDP-L-rhamnose.</text>
</comment>
<evidence type="ECO:0000259" key="7">
    <source>
        <dbReference type="Pfam" id="PF04321"/>
    </source>
</evidence>
<evidence type="ECO:0000256" key="2">
    <source>
        <dbReference type="ARBA" id="ARBA00010944"/>
    </source>
</evidence>
<dbReference type="SUPFAM" id="SSF51735">
    <property type="entry name" value="NAD(P)-binding Rossmann-fold domains"/>
    <property type="match status" value="1"/>
</dbReference>
<evidence type="ECO:0000313" key="9">
    <source>
        <dbReference type="Proteomes" id="UP000196531"/>
    </source>
</evidence>
<dbReference type="PANTHER" id="PTHR10491:SF4">
    <property type="entry name" value="METHIONINE ADENOSYLTRANSFERASE 2 SUBUNIT BETA"/>
    <property type="match status" value="1"/>
</dbReference>
<dbReference type="InterPro" id="IPR036291">
    <property type="entry name" value="NAD(P)-bd_dom_sf"/>
</dbReference>
<keyword evidence="6" id="KW-0521">NADP</keyword>
<feature type="domain" description="RmlD-like substrate binding" evidence="7">
    <location>
        <begin position="1"/>
        <end position="184"/>
    </location>
</feature>
<dbReference type="Gene3D" id="3.40.50.720">
    <property type="entry name" value="NAD(P)-binding Rossmann-like Domain"/>
    <property type="match status" value="1"/>
</dbReference>
<comment type="similarity">
    <text evidence="2 6">Belongs to the dTDP-4-dehydrorhamnose reductase family.</text>
</comment>
<dbReference type="UniPathway" id="UPA00124"/>
<gene>
    <name evidence="8" type="ORF">A9Q84_05175</name>
</gene>
<comment type="pathway">
    <text evidence="1 6">Carbohydrate biosynthesis; dTDP-L-rhamnose biosynthesis.</text>
</comment>
<dbReference type="PANTHER" id="PTHR10491">
    <property type="entry name" value="DTDP-4-DEHYDRORHAMNOSE REDUCTASE"/>
    <property type="match status" value="1"/>
</dbReference>
<evidence type="ECO:0000256" key="4">
    <source>
        <dbReference type="ARBA" id="ARBA00017099"/>
    </source>
</evidence>
<sequence>MKVLVLGGLGMLGHRLYLTLKESHETRFTFRKAKTALELNFIKNEEGNFYENIDLSSMQNLEKVITDFNPDMVINCVGIIQKSVINSTPEIAYGINSVLPHKIAALGLKHNFKLIHISTDCVFSGKEGNYTEESPINPSGTYGITKQLGEVDYLENTLTIRTSIIGRELGNSKSLVEWFINETEVGGYENVFYSGLPTYTLSKLINEEILNRPELSGIINIGSHPVSKLDLLKFINDEFNLSKKVNRTKGPDLNMHLNCSSFEKITKKETPKWEELTQDLLIADPLYDK</sequence>
<name>A0A1Y5FB76_9BACT</name>
<dbReference type="EMBL" id="MAAO01000004">
    <property type="protein sequence ID" value="OUR98807.1"/>
    <property type="molecule type" value="Genomic_DNA"/>
</dbReference>
<comment type="caution">
    <text evidence="8">The sequence shown here is derived from an EMBL/GenBank/DDBJ whole genome shotgun (WGS) entry which is preliminary data.</text>
</comment>
<proteinExistence type="inferred from homology"/>
<evidence type="ECO:0000313" key="8">
    <source>
        <dbReference type="EMBL" id="OUR98807.1"/>
    </source>
</evidence>
<comment type="catalytic activity">
    <reaction evidence="5">
        <text>dTDP-beta-L-rhamnose + NADP(+) = dTDP-4-dehydro-beta-L-rhamnose + NADPH + H(+)</text>
        <dbReference type="Rhea" id="RHEA:21796"/>
        <dbReference type="ChEBI" id="CHEBI:15378"/>
        <dbReference type="ChEBI" id="CHEBI:57510"/>
        <dbReference type="ChEBI" id="CHEBI:57783"/>
        <dbReference type="ChEBI" id="CHEBI:58349"/>
        <dbReference type="ChEBI" id="CHEBI:62830"/>
        <dbReference type="EC" id="1.1.1.133"/>
    </reaction>
</comment>
<dbReference type="CDD" id="cd05254">
    <property type="entry name" value="dTDP_HR_like_SDR_e"/>
    <property type="match status" value="1"/>
</dbReference>
<protein>
    <recommendedName>
        <fullName evidence="4 6">dTDP-4-dehydrorhamnose reductase</fullName>
        <ecNumber evidence="3 6">1.1.1.133</ecNumber>
    </recommendedName>
</protein>
<evidence type="ECO:0000256" key="1">
    <source>
        <dbReference type="ARBA" id="ARBA00004781"/>
    </source>
</evidence>
<evidence type="ECO:0000256" key="5">
    <source>
        <dbReference type="ARBA" id="ARBA00048200"/>
    </source>
</evidence>
<dbReference type="GO" id="GO:0019305">
    <property type="term" value="P:dTDP-rhamnose biosynthetic process"/>
    <property type="evidence" value="ECO:0007669"/>
    <property type="project" value="UniProtKB-UniPathway"/>
</dbReference>
<dbReference type="Proteomes" id="UP000196531">
    <property type="component" value="Unassembled WGS sequence"/>
</dbReference>